<name>A0AAV5S5V2_9BILA</name>
<evidence type="ECO:0000313" key="3">
    <source>
        <dbReference type="Proteomes" id="UP001432027"/>
    </source>
</evidence>
<keyword evidence="3" id="KW-1185">Reference proteome</keyword>
<dbReference type="EMBL" id="BTSX01000001">
    <property type="protein sequence ID" value="GMS77876.1"/>
    <property type="molecule type" value="Genomic_DNA"/>
</dbReference>
<sequence length="708" mass="77995">MEKGGSRYYRNPGRRGHYRNPPAPLILMLASTLPIVQHHGQGDDCDTQAANRQQVPSSVLDREFPQMRLCDLVAGENDEELGEGERRGHDRVRRVLHRTVVVALREVEYLRHALSALVHVPEVEHGLRGQMTISGDLVVVSCLRVVRLRAQSIVVIVAQFDSRSRVLLAGGALPRVQRPRQHLRPHLREQRAGLILVQDEGEVGLRLLVAQLGQEQVLHRRLVRPSVLVCRIRLHHLLRPSAPLGDILVELDGRRARPDHAHTGGVHVRQIVEGEHVPVLGRQLEVLEGGLHVAQRSELTIVHDAQVQLAVHPALLGRQREQPECPGIVLSDSSSLQEHDAEACLADLIRLLCALEEEVEGGHVVLRGGSSSVEVHLAQIGVSGRVACFRRRRQVSIGLVEVLLHATAARQEELPETQLRRHVSLIREESVVLEQIGVHRVRGGGSAARRFHLIGEPQSLDGESGGESDRVGHQLSHLLIVAEGLLARGGHAHSRVVPTDHGHLREWVAALGCERVVHECLGLAALGYAQSSGVHESQPEVSVGGAELGESGEQLLRLSDRPTRVVTEQMSEGHDLHGVPVSLPGGIGEQSEGRVASLVSLWASPLEVGQSLQVLLLHFGRKCLVLHFIHELVTGSERRLLPHPVSLAHPREVGVGDAQALEGLPVLLGHFRVLDAGDLLRRRIDARRRREKQQEGRQRRPTGHHDWT</sequence>
<feature type="region of interest" description="Disordered" evidence="1">
    <location>
        <begin position="685"/>
        <end position="708"/>
    </location>
</feature>
<protein>
    <recommendedName>
        <fullName evidence="4">Ribosomal protein</fullName>
    </recommendedName>
</protein>
<feature type="region of interest" description="Disordered" evidence="1">
    <location>
        <begin position="1"/>
        <end position="20"/>
    </location>
</feature>
<evidence type="ECO:0000313" key="2">
    <source>
        <dbReference type="EMBL" id="GMS77876.1"/>
    </source>
</evidence>
<feature type="compositionally biased region" description="Basic and acidic residues" evidence="1">
    <location>
        <begin position="692"/>
        <end position="708"/>
    </location>
</feature>
<dbReference type="Proteomes" id="UP001432027">
    <property type="component" value="Unassembled WGS sequence"/>
</dbReference>
<proteinExistence type="predicted"/>
<reference evidence="2" key="1">
    <citation type="submission" date="2023-10" db="EMBL/GenBank/DDBJ databases">
        <title>Genome assembly of Pristionchus species.</title>
        <authorList>
            <person name="Yoshida K."/>
            <person name="Sommer R.J."/>
        </authorList>
    </citation>
    <scope>NUCLEOTIDE SEQUENCE</scope>
    <source>
        <strain evidence="2">RS0144</strain>
    </source>
</reference>
<organism evidence="2 3">
    <name type="scientific">Pristionchus entomophagus</name>
    <dbReference type="NCBI Taxonomy" id="358040"/>
    <lineage>
        <taxon>Eukaryota</taxon>
        <taxon>Metazoa</taxon>
        <taxon>Ecdysozoa</taxon>
        <taxon>Nematoda</taxon>
        <taxon>Chromadorea</taxon>
        <taxon>Rhabditida</taxon>
        <taxon>Rhabditina</taxon>
        <taxon>Diplogasteromorpha</taxon>
        <taxon>Diplogasteroidea</taxon>
        <taxon>Neodiplogasteridae</taxon>
        <taxon>Pristionchus</taxon>
    </lineage>
</organism>
<gene>
    <name evidence="2" type="ORF">PENTCL1PPCAC_51</name>
</gene>
<evidence type="ECO:0008006" key="4">
    <source>
        <dbReference type="Google" id="ProtNLM"/>
    </source>
</evidence>
<comment type="caution">
    <text evidence="2">The sequence shown here is derived from an EMBL/GenBank/DDBJ whole genome shotgun (WGS) entry which is preliminary data.</text>
</comment>
<accession>A0AAV5S5V2</accession>
<feature type="non-terminal residue" evidence="2">
    <location>
        <position position="708"/>
    </location>
</feature>
<evidence type="ECO:0000256" key="1">
    <source>
        <dbReference type="SAM" id="MobiDB-lite"/>
    </source>
</evidence>
<dbReference type="AlphaFoldDB" id="A0AAV5S5V2"/>